<sequence length="84" mass="8855">LTIVTVGLAALFLFAPRDGQSVFRLSDDAAVIALGDVAVPSAPTAWITVAILALLTVWTWLDAAAYRRSNLAVPIVYAILAVFA</sequence>
<feature type="non-terminal residue" evidence="2">
    <location>
        <position position="84"/>
    </location>
</feature>
<evidence type="ECO:0000313" key="2">
    <source>
        <dbReference type="EMBL" id="HAN24037.1"/>
    </source>
</evidence>
<dbReference type="Proteomes" id="UP000257479">
    <property type="component" value="Unassembled WGS sequence"/>
</dbReference>
<gene>
    <name evidence="2" type="ORF">DCP95_05620</name>
</gene>
<proteinExistence type="predicted"/>
<keyword evidence="1" id="KW-0812">Transmembrane</keyword>
<comment type="caution">
    <text evidence="2">The sequence shown here is derived from an EMBL/GenBank/DDBJ whole genome shotgun (WGS) entry which is preliminary data.</text>
</comment>
<name>A0A3C1KBJ2_9MICO</name>
<feature type="non-terminal residue" evidence="2">
    <location>
        <position position="1"/>
    </location>
</feature>
<accession>A0A3C1KBJ2</accession>
<feature type="transmembrane region" description="Helical" evidence="1">
    <location>
        <begin position="43"/>
        <end position="61"/>
    </location>
</feature>
<dbReference type="AlphaFoldDB" id="A0A3C1KBJ2"/>
<organism evidence="2 3">
    <name type="scientific">Microbacterium ginsengisoli</name>
    <dbReference type="NCBI Taxonomy" id="400772"/>
    <lineage>
        <taxon>Bacteria</taxon>
        <taxon>Bacillati</taxon>
        <taxon>Actinomycetota</taxon>
        <taxon>Actinomycetes</taxon>
        <taxon>Micrococcales</taxon>
        <taxon>Microbacteriaceae</taxon>
        <taxon>Microbacterium</taxon>
    </lineage>
</organism>
<evidence type="ECO:0000313" key="3">
    <source>
        <dbReference type="Proteomes" id="UP000257479"/>
    </source>
</evidence>
<reference evidence="2 3" key="1">
    <citation type="journal article" date="2018" name="Nat. Biotechnol.">
        <title>A standardized bacterial taxonomy based on genome phylogeny substantially revises the tree of life.</title>
        <authorList>
            <person name="Parks D.H."/>
            <person name="Chuvochina M."/>
            <person name="Waite D.W."/>
            <person name="Rinke C."/>
            <person name="Skarshewski A."/>
            <person name="Chaumeil P.A."/>
            <person name="Hugenholtz P."/>
        </authorList>
    </citation>
    <scope>NUCLEOTIDE SEQUENCE [LARGE SCALE GENOMIC DNA]</scope>
    <source>
        <strain evidence="2">UBA9152</strain>
    </source>
</reference>
<keyword evidence="1" id="KW-0472">Membrane</keyword>
<keyword evidence="1" id="KW-1133">Transmembrane helix</keyword>
<evidence type="ECO:0000256" key="1">
    <source>
        <dbReference type="SAM" id="Phobius"/>
    </source>
</evidence>
<dbReference type="EMBL" id="DMNG01000098">
    <property type="protein sequence ID" value="HAN24037.1"/>
    <property type="molecule type" value="Genomic_DNA"/>
</dbReference>
<protein>
    <submittedName>
        <fullName evidence="2">ABC transporter permease</fullName>
    </submittedName>
</protein>